<organism evidence="3 4">
    <name type="scientific">Punica granatum</name>
    <name type="common">Pomegranate</name>
    <dbReference type="NCBI Taxonomy" id="22663"/>
    <lineage>
        <taxon>Eukaryota</taxon>
        <taxon>Viridiplantae</taxon>
        <taxon>Streptophyta</taxon>
        <taxon>Embryophyta</taxon>
        <taxon>Tracheophyta</taxon>
        <taxon>Spermatophyta</taxon>
        <taxon>Magnoliopsida</taxon>
        <taxon>eudicotyledons</taxon>
        <taxon>Gunneridae</taxon>
        <taxon>Pentapetalae</taxon>
        <taxon>rosids</taxon>
        <taxon>malvids</taxon>
        <taxon>Myrtales</taxon>
        <taxon>Lythraceae</taxon>
        <taxon>Punica</taxon>
    </lineage>
</organism>
<dbReference type="AlphaFoldDB" id="A0A6P8BTB9"/>
<accession>A0A6P8BTB9</accession>
<dbReference type="OrthoDB" id="5835829at2759"/>
<keyword evidence="2" id="KW-0328">Glycosyltransferase</keyword>
<dbReference type="GO" id="GO:0080044">
    <property type="term" value="F:quercetin 7-O-glucosyltransferase activity"/>
    <property type="evidence" value="ECO:0007669"/>
    <property type="project" value="TreeGrafter"/>
</dbReference>
<dbReference type="PANTHER" id="PTHR11926">
    <property type="entry name" value="GLUCOSYL/GLUCURONOSYL TRANSFERASES"/>
    <property type="match status" value="1"/>
</dbReference>
<dbReference type="PANTHER" id="PTHR11926:SF1551">
    <property type="entry name" value="GLYCOSYLTRANSFERASE"/>
    <property type="match status" value="1"/>
</dbReference>
<protein>
    <submittedName>
        <fullName evidence="4">7-deoxyloganetin glucosyltransferase-like</fullName>
    </submittedName>
</protein>
<name>A0A6P8BTB9_PUNGR</name>
<sequence>MADGFMTFSAYLASEKFGIPVMTLWTILRPMPWFDKASATIIHTFEALERDVLSAMSSMASKPVHVVGPFQLLIDRIPENENQLKHIGYNLWKKKKRYEVFSVWLDSQIPESVLHITLRSVAFFTSQQLIEFGMEIDNSKYPLLWIIRPDLVNGDSGILPSVFNEETKGRAFIIARCLQEEVLDHPSE</sequence>
<evidence type="ECO:0000256" key="1">
    <source>
        <dbReference type="ARBA" id="ARBA00009995"/>
    </source>
</evidence>
<proteinExistence type="inferred from homology"/>
<dbReference type="Proteomes" id="UP000515151">
    <property type="component" value="Chromosome 8"/>
</dbReference>
<dbReference type="RefSeq" id="XP_031372733.1">
    <property type="nucleotide sequence ID" value="XM_031516873.1"/>
</dbReference>
<comment type="similarity">
    <text evidence="1">Belongs to the UDP-glycosyltransferase family.</text>
</comment>
<evidence type="ECO:0000256" key="2">
    <source>
        <dbReference type="ARBA" id="ARBA00022676"/>
    </source>
</evidence>
<keyword evidence="2" id="KW-0808">Transferase</keyword>
<evidence type="ECO:0000313" key="3">
    <source>
        <dbReference type="Proteomes" id="UP000515151"/>
    </source>
</evidence>
<dbReference type="GeneID" id="116187877"/>
<keyword evidence="3" id="KW-1185">Reference proteome</keyword>
<reference evidence="4" key="2">
    <citation type="submission" date="2025-08" db="UniProtKB">
        <authorList>
            <consortium name="RefSeq"/>
        </authorList>
    </citation>
    <scope>IDENTIFICATION</scope>
    <source>
        <tissue evidence="4">Leaf</tissue>
    </source>
</reference>
<dbReference type="SUPFAM" id="SSF53756">
    <property type="entry name" value="UDP-Glycosyltransferase/glycogen phosphorylase"/>
    <property type="match status" value="1"/>
</dbReference>
<evidence type="ECO:0000313" key="4">
    <source>
        <dbReference type="RefSeq" id="XP_031372733.1"/>
    </source>
</evidence>
<dbReference type="Gene3D" id="3.40.50.2000">
    <property type="entry name" value="Glycogen Phosphorylase B"/>
    <property type="match status" value="2"/>
</dbReference>
<dbReference type="GO" id="GO:0080043">
    <property type="term" value="F:quercetin 3-O-glucosyltransferase activity"/>
    <property type="evidence" value="ECO:0007669"/>
    <property type="project" value="TreeGrafter"/>
</dbReference>
<reference evidence="3" key="1">
    <citation type="journal article" date="2020" name="Plant Biotechnol. J.">
        <title>The pomegranate (Punica granatum L.) draft genome dissects genetic divergence between soft- and hard-seeded cultivars.</title>
        <authorList>
            <person name="Luo X."/>
            <person name="Li H."/>
            <person name="Wu Z."/>
            <person name="Yao W."/>
            <person name="Zhao P."/>
            <person name="Cao D."/>
            <person name="Yu H."/>
            <person name="Li K."/>
            <person name="Poudel K."/>
            <person name="Zhao D."/>
            <person name="Zhang F."/>
            <person name="Xia X."/>
            <person name="Chen L."/>
            <person name="Wang Q."/>
            <person name="Jing D."/>
            <person name="Cao S."/>
        </authorList>
    </citation>
    <scope>NUCLEOTIDE SEQUENCE [LARGE SCALE GENOMIC DNA]</scope>
    <source>
        <strain evidence="3">cv. Tunisia</strain>
    </source>
</reference>
<gene>
    <name evidence="4" type="primary">LOC116187877</name>
</gene>